<comment type="caution">
    <text evidence="10">The sequence shown here is derived from an EMBL/GenBank/DDBJ whole genome shotgun (WGS) entry which is preliminary data.</text>
</comment>
<evidence type="ECO:0000256" key="3">
    <source>
        <dbReference type="ARBA" id="ARBA00017057"/>
    </source>
</evidence>
<evidence type="ECO:0000256" key="8">
    <source>
        <dbReference type="ARBA" id="ARBA00045608"/>
    </source>
</evidence>
<comment type="similarity">
    <text evidence="2 9">Belongs to the SPCS2 family.</text>
</comment>
<dbReference type="Pfam" id="PF06703">
    <property type="entry name" value="SPC25"/>
    <property type="match status" value="1"/>
</dbReference>
<dbReference type="GO" id="GO:0008233">
    <property type="term" value="F:peptidase activity"/>
    <property type="evidence" value="ECO:0007669"/>
    <property type="project" value="UniProtKB-UniRule"/>
</dbReference>
<name>A0A813GDN2_POLGL</name>
<dbReference type="GO" id="GO:0045047">
    <property type="term" value="P:protein targeting to ER"/>
    <property type="evidence" value="ECO:0007669"/>
    <property type="project" value="TreeGrafter"/>
</dbReference>
<dbReference type="OMA" id="FFEDIFM"/>
<dbReference type="GO" id="GO:0005787">
    <property type="term" value="C:signal peptidase complex"/>
    <property type="evidence" value="ECO:0007669"/>
    <property type="project" value="UniProtKB-UniRule"/>
</dbReference>
<evidence type="ECO:0000313" key="10">
    <source>
        <dbReference type="EMBL" id="CAE8624960.1"/>
    </source>
</evidence>
<dbReference type="GO" id="GO:0006465">
    <property type="term" value="P:signal peptide processing"/>
    <property type="evidence" value="ECO:0007669"/>
    <property type="project" value="UniProtKB-UniRule"/>
</dbReference>
<keyword evidence="5 9" id="KW-0256">Endoplasmic reticulum</keyword>
<evidence type="ECO:0000256" key="7">
    <source>
        <dbReference type="ARBA" id="ARBA00023136"/>
    </source>
</evidence>
<evidence type="ECO:0000313" key="11">
    <source>
        <dbReference type="Proteomes" id="UP000654075"/>
    </source>
</evidence>
<dbReference type="InterPro" id="IPR009582">
    <property type="entry name" value="Spc2/SPCS2"/>
</dbReference>
<dbReference type="PANTHER" id="PTHR13085">
    <property type="entry name" value="MICROSOMAL SIGNAL PEPTIDASE 25 KDA SUBUNIT"/>
    <property type="match status" value="1"/>
</dbReference>
<feature type="transmembrane region" description="Helical" evidence="9">
    <location>
        <begin position="76"/>
        <end position="99"/>
    </location>
</feature>
<reference evidence="10" key="1">
    <citation type="submission" date="2021-02" db="EMBL/GenBank/DDBJ databases">
        <authorList>
            <person name="Dougan E. K."/>
            <person name="Rhodes N."/>
            <person name="Thang M."/>
            <person name="Chan C."/>
        </authorList>
    </citation>
    <scope>NUCLEOTIDE SEQUENCE</scope>
</reference>
<accession>A0A813GDN2</accession>
<evidence type="ECO:0000256" key="4">
    <source>
        <dbReference type="ARBA" id="ARBA00022692"/>
    </source>
</evidence>
<keyword evidence="4 9" id="KW-0812">Transmembrane</keyword>
<keyword evidence="11" id="KW-1185">Reference proteome</keyword>
<dbReference type="OrthoDB" id="676979at2759"/>
<proteinExistence type="inferred from homology"/>
<sequence>MTDMELPEMDDKKAAALYSRTDLLKAIAEFFSDALPRVGYVEDHFWTNIRIILCIVCCGCGVYAQFVLKFPQDRGMIGLCVLGYFAFTTLVALIDLFVMKAAVMCIKVNEKSVFVDVNLPAFSSELTLSLRTRTRTVDHKIDVGKYFDSEGYLCQETLYADFVKLAKKFEAKDSVKD</sequence>
<feature type="transmembrane region" description="Helical" evidence="9">
    <location>
        <begin position="45"/>
        <end position="64"/>
    </location>
</feature>
<keyword evidence="6 9" id="KW-1133">Transmembrane helix</keyword>
<dbReference type="PANTHER" id="PTHR13085:SF0">
    <property type="entry name" value="SIGNAL PEPTIDASE COMPLEX SUBUNIT 2"/>
    <property type="match status" value="1"/>
</dbReference>
<gene>
    <name evidence="10" type="ORF">PGLA1383_LOCUS42048</name>
</gene>
<evidence type="ECO:0000256" key="6">
    <source>
        <dbReference type="ARBA" id="ARBA00022989"/>
    </source>
</evidence>
<comment type="function">
    <text evidence="8 9">Component of the signal peptidase complex (SPC) which catalyzes the cleavage of N-terminal signal sequences from nascent proteins as they are translocated into the lumen of the endoplasmic reticulum. Enhances the enzymatic activity of SPC and facilitates the interactions between different components of the translocation site.</text>
</comment>
<evidence type="ECO:0000256" key="1">
    <source>
        <dbReference type="ARBA" id="ARBA00004477"/>
    </source>
</evidence>
<evidence type="ECO:0000256" key="5">
    <source>
        <dbReference type="ARBA" id="ARBA00022824"/>
    </source>
</evidence>
<dbReference type="EMBL" id="CAJNNV010028540">
    <property type="protein sequence ID" value="CAE8624960.1"/>
    <property type="molecule type" value="Genomic_DNA"/>
</dbReference>
<evidence type="ECO:0000256" key="9">
    <source>
        <dbReference type="RuleBase" id="RU368033"/>
    </source>
</evidence>
<keyword evidence="7 9" id="KW-0472">Membrane</keyword>
<protein>
    <recommendedName>
        <fullName evidence="3 9">Signal peptidase complex subunit 2</fullName>
    </recommendedName>
</protein>
<dbReference type="Proteomes" id="UP000654075">
    <property type="component" value="Unassembled WGS sequence"/>
</dbReference>
<organism evidence="10 11">
    <name type="scientific">Polarella glacialis</name>
    <name type="common">Dinoflagellate</name>
    <dbReference type="NCBI Taxonomy" id="89957"/>
    <lineage>
        <taxon>Eukaryota</taxon>
        <taxon>Sar</taxon>
        <taxon>Alveolata</taxon>
        <taxon>Dinophyceae</taxon>
        <taxon>Suessiales</taxon>
        <taxon>Suessiaceae</taxon>
        <taxon>Polarella</taxon>
    </lineage>
</organism>
<evidence type="ECO:0000256" key="2">
    <source>
        <dbReference type="ARBA" id="ARBA00007324"/>
    </source>
</evidence>
<feature type="non-terminal residue" evidence="10">
    <location>
        <position position="177"/>
    </location>
</feature>
<comment type="subcellular location">
    <subcellularLocation>
        <location evidence="1 9">Endoplasmic reticulum membrane</location>
        <topology evidence="1 9">Multi-pass membrane protein</topology>
    </subcellularLocation>
</comment>
<dbReference type="AlphaFoldDB" id="A0A813GDN2"/>